<evidence type="ECO:0000313" key="3">
    <source>
        <dbReference type="Proteomes" id="UP000823405"/>
    </source>
</evidence>
<feature type="compositionally biased region" description="Low complexity" evidence="1">
    <location>
        <begin position="49"/>
        <end position="69"/>
    </location>
</feature>
<dbReference type="EMBL" id="JAAAIN010001704">
    <property type="protein sequence ID" value="KAG0300859.1"/>
    <property type="molecule type" value="Genomic_DNA"/>
</dbReference>
<gene>
    <name evidence="2" type="ORF">BGZ97_003063</name>
</gene>
<evidence type="ECO:0000256" key="1">
    <source>
        <dbReference type="SAM" id="MobiDB-lite"/>
    </source>
</evidence>
<name>A0A9P6QU01_9FUNG</name>
<sequence>MTEHLHLPKGPWTSEEIFRAISTHPLEIKTAYSVLVAPPAATTPPPPSSSSSSRTPPTSASNRSSSPTAGAPPPGPPRRRQVQQRVTLRENETKTLYLTQDFSPHFSDVTSCHNAAILNRQEYQQRQLRSTSSRPRSKSGTGPDLTLLPVAPPPASLVTLQVSSSTTRLSERSAIRTIELSITPSPDADDTHISDVISLKSLTARHISLSMEGKAAFANGYQSWSTSYLGTDETTVFENPNWLYHELTQLALASDRHIFEYPAVKGMLHSNVVTTLRDKCLDPSRTPPSPAVANAAAASALRAAIDPLSLNKTPNTPASTPLASRNSTLNGKAADTNNNLNNNGSSSAAPPLPTSSNSAYDSKKDGSAPKREYEPRPEELVLLGSLSEDKAYSYFLMDTNRDSFTILQDCKGKE</sequence>
<dbReference type="Proteomes" id="UP000823405">
    <property type="component" value="Unassembled WGS sequence"/>
</dbReference>
<feature type="region of interest" description="Disordered" evidence="1">
    <location>
        <begin position="38"/>
        <end position="82"/>
    </location>
</feature>
<dbReference type="OrthoDB" id="10383415at2759"/>
<feature type="compositionally biased region" description="Basic and acidic residues" evidence="1">
    <location>
        <begin position="361"/>
        <end position="376"/>
    </location>
</feature>
<accession>A0A9P6QU01</accession>
<feature type="region of interest" description="Disordered" evidence="1">
    <location>
        <begin position="124"/>
        <end position="150"/>
    </location>
</feature>
<feature type="region of interest" description="Disordered" evidence="1">
    <location>
        <begin position="308"/>
        <end position="376"/>
    </location>
</feature>
<feature type="compositionally biased region" description="Polar residues" evidence="1">
    <location>
        <begin position="124"/>
        <end position="140"/>
    </location>
</feature>
<feature type="compositionally biased region" description="Low complexity" evidence="1">
    <location>
        <begin position="337"/>
        <end position="359"/>
    </location>
</feature>
<protein>
    <submittedName>
        <fullName evidence="2">Uncharacterized protein</fullName>
    </submittedName>
</protein>
<organism evidence="2 3">
    <name type="scientific">Linnemannia gamsii</name>
    <dbReference type="NCBI Taxonomy" id="64522"/>
    <lineage>
        <taxon>Eukaryota</taxon>
        <taxon>Fungi</taxon>
        <taxon>Fungi incertae sedis</taxon>
        <taxon>Mucoromycota</taxon>
        <taxon>Mortierellomycotina</taxon>
        <taxon>Mortierellomycetes</taxon>
        <taxon>Mortierellales</taxon>
        <taxon>Mortierellaceae</taxon>
        <taxon>Linnemannia</taxon>
    </lineage>
</organism>
<dbReference type="AlphaFoldDB" id="A0A9P6QU01"/>
<feature type="non-terminal residue" evidence="2">
    <location>
        <position position="414"/>
    </location>
</feature>
<comment type="caution">
    <text evidence="2">The sequence shown here is derived from an EMBL/GenBank/DDBJ whole genome shotgun (WGS) entry which is preliminary data.</text>
</comment>
<keyword evidence="3" id="KW-1185">Reference proteome</keyword>
<proteinExistence type="predicted"/>
<reference evidence="2" key="1">
    <citation type="journal article" date="2020" name="Fungal Divers.">
        <title>Resolving the Mortierellaceae phylogeny through synthesis of multi-gene phylogenetics and phylogenomics.</title>
        <authorList>
            <person name="Vandepol N."/>
            <person name="Liber J."/>
            <person name="Desiro A."/>
            <person name="Na H."/>
            <person name="Kennedy M."/>
            <person name="Barry K."/>
            <person name="Grigoriev I.V."/>
            <person name="Miller A.N."/>
            <person name="O'Donnell K."/>
            <person name="Stajich J.E."/>
            <person name="Bonito G."/>
        </authorList>
    </citation>
    <scope>NUCLEOTIDE SEQUENCE</scope>
    <source>
        <strain evidence="2">NVP60</strain>
    </source>
</reference>
<evidence type="ECO:0000313" key="2">
    <source>
        <dbReference type="EMBL" id="KAG0300859.1"/>
    </source>
</evidence>
<feature type="compositionally biased region" description="Polar residues" evidence="1">
    <location>
        <begin position="310"/>
        <end position="330"/>
    </location>
</feature>